<reference evidence="1 3" key="1">
    <citation type="journal article" date="2019" name="Nat. Ecol. Evol.">
        <title>Megaphylogeny resolves global patterns of mushroom evolution.</title>
        <authorList>
            <person name="Varga T."/>
            <person name="Krizsan K."/>
            <person name="Foldi C."/>
            <person name="Dima B."/>
            <person name="Sanchez-Garcia M."/>
            <person name="Sanchez-Ramirez S."/>
            <person name="Szollosi G.J."/>
            <person name="Szarkandi J.G."/>
            <person name="Papp V."/>
            <person name="Albert L."/>
            <person name="Andreopoulos W."/>
            <person name="Angelini C."/>
            <person name="Antonin V."/>
            <person name="Barry K.W."/>
            <person name="Bougher N.L."/>
            <person name="Buchanan P."/>
            <person name="Buyck B."/>
            <person name="Bense V."/>
            <person name="Catcheside P."/>
            <person name="Chovatia M."/>
            <person name="Cooper J."/>
            <person name="Damon W."/>
            <person name="Desjardin D."/>
            <person name="Finy P."/>
            <person name="Geml J."/>
            <person name="Haridas S."/>
            <person name="Hughes K."/>
            <person name="Justo A."/>
            <person name="Karasinski D."/>
            <person name="Kautmanova I."/>
            <person name="Kiss B."/>
            <person name="Kocsube S."/>
            <person name="Kotiranta H."/>
            <person name="LaButti K.M."/>
            <person name="Lechner B.E."/>
            <person name="Liimatainen K."/>
            <person name="Lipzen A."/>
            <person name="Lukacs Z."/>
            <person name="Mihaltcheva S."/>
            <person name="Morgado L.N."/>
            <person name="Niskanen T."/>
            <person name="Noordeloos M.E."/>
            <person name="Ohm R.A."/>
            <person name="Ortiz-Santana B."/>
            <person name="Ovrebo C."/>
            <person name="Racz N."/>
            <person name="Riley R."/>
            <person name="Savchenko A."/>
            <person name="Shiryaev A."/>
            <person name="Soop K."/>
            <person name="Spirin V."/>
            <person name="Szebenyi C."/>
            <person name="Tomsovsky M."/>
            <person name="Tulloss R.E."/>
            <person name="Uehling J."/>
            <person name="Grigoriev I.V."/>
            <person name="Vagvolgyi C."/>
            <person name="Papp T."/>
            <person name="Martin F.M."/>
            <person name="Miettinen O."/>
            <person name="Hibbett D.S."/>
            <person name="Nagy L.G."/>
        </authorList>
    </citation>
    <scope>NUCLEOTIDE SEQUENCE [LARGE SCALE GENOMIC DNA]</scope>
    <source>
        <strain evidence="1 3">CBS 962.96</strain>
    </source>
</reference>
<dbReference type="OrthoDB" id="2906471at2759"/>
<accession>A0A4S8KKX1</accession>
<protein>
    <submittedName>
        <fullName evidence="1">Uncharacterized protein</fullName>
    </submittedName>
</protein>
<organism evidence="1 3">
    <name type="scientific">Dendrothele bispora (strain CBS 962.96)</name>
    <dbReference type="NCBI Taxonomy" id="1314807"/>
    <lineage>
        <taxon>Eukaryota</taxon>
        <taxon>Fungi</taxon>
        <taxon>Dikarya</taxon>
        <taxon>Basidiomycota</taxon>
        <taxon>Agaricomycotina</taxon>
        <taxon>Agaricomycetes</taxon>
        <taxon>Agaricomycetidae</taxon>
        <taxon>Agaricales</taxon>
        <taxon>Agaricales incertae sedis</taxon>
        <taxon>Dendrothele</taxon>
    </lineage>
</organism>
<evidence type="ECO:0000313" key="2">
    <source>
        <dbReference type="EMBL" id="THU99862.1"/>
    </source>
</evidence>
<dbReference type="Proteomes" id="UP000297245">
    <property type="component" value="Unassembled WGS sequence"/>
</dbReference>
<dbReference type="AlphaFoldDB" id="A0A4S8KKX1"/>
<keyword evidence="3" id="KW-1185">Reference proteome</keyword>
<proteinExistence type="predicted"/>
<sequence length="138" mass="15935">KFVRRQELCSVMMNVAIQEGDTERLQFWTEVLQCTQILTADGMSDEEDGEKDGEPVRYVHELDFRHPDLQILFGYLDNIRETENMIFNTVGRKRLCRIHSGLVQSECAPPVDLPPAYYKPSYLQLMTQGKVPSVRLAE</sequence>
<evidence type="ECO:0000313" key="1">
    <source>
        <dbReference type="EMBL" id="THU76150.1"/>
    </source>
</evidence>
<evidence type="ECO:0000313" key="3">
    <source>
        <dbReference type="Proteomes" id="UP000297245"/>
    </source>
</evidence>
<dbReference type="EMBL" id="ML179112">
    <property type="protein sequence ID" value="THU99862.1"/>
    <property type="molecule type" value="Genomic_DNA"/>
</dbReference>
<dbReference type="EMBL" id="ML181131">
    <property type="protein sequence ID" value="THU76150.1"/>
    <property type="molecule type" value="Genomic_DNA"/>
</dbReference>
<feature type="non-terminal residue" evidence="1">
    <location>
        <position position="1"/>
    </location>
</feature>
<feature type="non-terminal residue" evidence="1">
    <location>
        <position position="138"/>
    </location>
</feature>
<name>A0A4S8KKX1_DENBC</name>
<gene>
    <name evidence="1" type="ORF">K435DRAFT_604712</name>
    <name evidence="2" type="ORF">K435DRAFT_617596</name>
</gene>